<keyword evidence="4 10" id="KW-0238">DNA-binding</keyword>
<name>A0A1H3P905_9FIRM</name>
<dbReference type="GO" id="GO:0003677">
    <property type="term" value="F:DNA binding"/>
    <property type="evidence" value="ECO:0007669"/>
    <property type="project" value="UniProtKB-KW"/>
</dbReference>
<feature type="domain" description="HTH luxR-type" evidence="8">
    <location>
        <begin position="148"/>
        <end position="213"/>
    </location>
</feature>
<keyword evidence="2 7" id="KW-0597">Phosphoprotein</keyword>
<dbReference type="PROSITE" id="PS50110">
    <property type="entry name" value="RESPONSE_REGULATORY"/>
    <property type="match status" value="1"/>
</dbReference>
<dbReference type="Gene3D" id="3.40.50.2300">
    <property type="match status" value="1"/>
</dbReference>
<proteinExistence type="predicted"/>
<protein>
    <recommendedName>
        <fullName evidence="1">Stage 0 sporulation protein A homolog</fullName>
    </recommendedName>
</protein>
<dbReference type="PROSITE" id="PS50043">
    <property type="entry name" value="HTH_LUXR_2"/>
    <property type="match status" value="1"/>
</dbReference>
<dbReference type="InterPro" id="IPR039420">
    <property type="entry name" value="WalR-like"/>
</dbReference>
<gene>
    <name evidence="10" type="ORF">SAMN05192546_10672</name>
</gene>
<dbReference type="GO" id="GO:0006355">
    <property type="term" value="P:regulation of DNA-templated transcription"/>
    <property type="evidence" value="ECO:0007669"/>
    <property type="project" value="InterPro"/>
</dbReference>
<feature type="modified residue" description="4-aspartylphosphate" evidence="7">
    <location>
        <position position="54"/>
    </location>
</feature>
<dbReference type="InterPro" id="IPR016032">
    <property type="entry name" value="Sig_transdc_resp-reg_C-effctor"/>
</dbReference>
<sequence>MIRLLLADDQVLFRSMLEEVITSDERFHLVGCASNGLEALDLMKVTQPDVALLDIRMPKMDGLATLAAIKKQYPTVKVLMLTTFEDPFSVRESLQTGADGYLLKSMKPPALLAALFCVAQDIMVMHREIYESTLKNNTPALANHAPTLEIDGIQFTKSDLQIMKGIAEGKTNKEIALLLNYSEGTIKNKVSQLLSKTNLQDRTQISVYALKNQLI</sequence>
<evidence type="ECO:0000259" key="8">
    <source>
        <dbReference type="PROSITE" id="PS50043"/>
    </source>
</evidence>
<dbReference type="InterPro" id="IPR011006">
    <property type="entry name" value="CheY-like_superfamily"/>
</dbReference>
<dbReference type="AlphaFoldDB" id="A0A1H3P905"/>
<evidence type="ECO:0000313" key="11">
    <source>
        <dbReference type="Proteomes" id="UP000199230"/>
    </source>
</evidence>
<dbReference type="SMART" id="SM00421">
    <property type="entry name" value="HTH_LUXR"/>
    <property type="match status" value="1"/>
</dbReference>
<evidence type="ECO:0000256" key="6">
    <source>
        <dbReference type="ARBA" id="ARBA00024867"/>
    </source>
</evidence>
<dbReference type="RefSeq" id="WP_093313769.1">
    <property type="nucleotide sequence ID" value="NZ_FNPV01000006.1"/>
</dbReference>
<accession>A0A1H3P905</accession>
<dbReference type="PANTHER" id="PTHR43214:SF40">
    <property type="entry name" value="TRANSCRIPTIONAL REGULATORY PROTEIN LNRK"/>
    <property type="match status" value="1"/>
</dbReference>
<dbReference type="GO" id="GO:0000160">
    <property type="term" value="P:phosphorelay signal transduction system"/>
    <property type="evidence" value="ECO:0007669"/>
    <property type="project" value="InterPro"/>
</dbReference>
<keyword evidence="3" id="KW-0805">Transcription regulation</keyword>
<evidence type="ECO:0000256" key="7">
    <source>
        <dbReference type="PROSITE-ProRule" id="PRU00169"/>
    </source>
</evidence>
<evidence type="ECO:0000256" key="2">
    <source>
        <dbReference type="ARBA" id="ARBA00022553"/>
    </source>
</evidence>
<evidence type="ECO:0000259" key="9">
    <source>
        <dbReference type="PROSITE" id="PS50110"/>
    </source>
</evidence>
<organism evidence="10 11">
    <name type="scientific">Tindallia californiensis</name>
    <dbReference type="NCBI Taxonomy" id="159292"/>
    <lineage>
        <taxon>Bacteria</taxon>
        <taxon>Bacillati</taxon>
        <taxon>Bacillota</taxon>
        <taxon>Clostridia</taxon>
        <taxon>Peptostreptococcales</taxon>
        <taxon>Tindalliaceae</taxon>
        <taxon>Tindallia</taxon>
    </lineage>
</organism>
<dbReference type="InterPro" id="IPR058245">
    <property type="entry name" value="NreC/VraR/RcsB-like_REC"/>
</dbReference>
<keyword evidence="5" id="KW-0804">Transcription</keyword>
<feature type="domain" description="Response regulatory" evidence="9">
    <location>
        <begin position="3"/>
        <end position="119"/>
    </location>
</feature>
<dbReference type="Proteomes" id="UP000199230">
    <property type="component" value="Unassembled WGS sequence"/>
</dbReference>
<dbReference type="Pfam" id="PF00072">
    <property type="entry name" value="Response_reg"/>
    <property type="match status" value="1"/>
</dbReference>
<evidence type="ECO:0000256" key="5">
    <source>
        <dbReference type="ARBA" id="ARBA00023163"/>
    </source>
</evidence>
<dbReference type="InterPro" id="IPR001789">
    <property type="entry name" value="Sig_transdc_resp-reg_receiver"/>
</dbReference>
<dbReference type="OrthoDB" id="9779069at2"/>
<dbReference type="SMART" id="SM00448">
    <property type="entry name" value="REC"/>
    <property type="match status" value="1"/>
</dbReference>
<reference evidence="10 11" key="1">
    <citation type="submission" date="2016-10" db="EMBL/GenBank/DDBJ databases">
        <authorList>
            <person name="de Groot N.N."/>
        </authorList>
    </citation>
    <scope>NUCLEOTIDE SEQUENCE [LARGE SCALE GENOMIC DNA]</scope>
    <source>
        <strain evidence="10 11">APO</strain>
    </source>
</reference>
<evidence type="ECO:0000256" key="1">
    <source>
        <dbReference type="ARBA" id="ARBA00018672"/>
    </source>
</evidence>
<dbReference type="EMBL" id="FNPV01000006">
    <property type="protein sequence ID" value="SDY97520.1"/>
    <property type="molecule type" value="Genomic_DNA"/>
</dbReference>
<dbReference type="CDD" id="cd17535">
    <property type="entry name" value="REC_NarL-like"/>
    <property type="match status" value="1"/>
</dbReference>
<dbReference type="SUPFAM" id="SSF52172">
    <property type="entry name" value="CheY-like"/>
    <property type="match status" value="1"/>
</dbReference>
<dbReference type="PANTHER" id="PTHR43214">
    <property type="entry name" value="TWO-COMPONENT RESPONSE REGULATOR"/>
    <property type="match status" value="1"/>
</dbReference>
<comment type="function">
    <text evidence="6">May play the central regulatory role in sporulation. It may be an element of the effector pathway responsible for the activation of sporulation genes in response to nutritional stress. Spo0A may act in concert with spo0H (a sigma factor) to control the expression of some genes that are critical to the sporulation process.</text>
</comment>
<dbReference type="Pfam" id="PF00196">
    <property type="entry name" value="GerE"/>
    <property type="match status" value="1"/>
</dbReference>
<evidence type="ECO:0000313" key="10">
    <source>
        <dbReference type="EMBL" id="SDY97520.1"/>
    </source>
</evidence>
<dbReference type="SUPFAM" id="SSF46894">
    <property type="entry name" value="C-terminal effector domain of the bipartite response regulators"/>
    <property type="match status" value="1"/>
</dbReference>
<dbReference type="PRINTS" id="PR00038">
    <property type="entry name" value="HTHLUXR"/>
</dbReference>
<evidence type="ECO:0000256" key="4">
    <source>
        <dbReference type="ARBA" id="ARBA00023125"/>
    </source>
</evidence>
<dbReference type="STRING" id="159292.SAMN05192546_10672"/>
<evidence type="ECO:0000256" key="3">
    <source>
        <dbReference type="ARBA" id="ARBA00023015"/>
    </source>
</evidence>
<dbReference type="InterPro" id="IPR000792">
    <property type="entry name" value="Tscrpt_reg_LuxR_C"/>
</dbReference>
<dbReference type="CDD" id="cd06170">
    <property type="entry name" value="LuxR_C_like"/>
    <property type="match status" value="1"/>
</dbReference>
<keyword evidence="11" id="KW-1185">Reference proteome</keyword>